<dbReference type="CDD" id="cd22271">
    <property type="entry name" value="DPBB_EXP_N-like"/>
    <property type="match status" value="1"/>
</dbReference>
<evidence type="ECO:0000313" key="2">
    <source>
        <dbReference type="EMBL" id="EFJ48836.1"/>
    </source>
</evidence>
<feature type="compositionally biased region" description="Low complexity" evidence="1">
    <location>
        <begin position="46"/>
        <end position="56"/>
    </location>
</feature>
<sequence>MVTGRCCGDMAHFDLSIWGFERLADTKWGVIGVQYRQVPCSYQPAKQAPAAQNPTPGEQPPSGGNSNVVRDWPEFDSRTALTVFNGGNGNNWYDASYNVQPGSYMTGMISGSAKCASTQPKGAIVFKSSVQGNFADHVAVGLYIYMSTQNAIDKGVVLAIGGNQGDCAVVDLSEVKATGFKPRCTQCVDYWWKWEVYFSAFAGFGPTSIINNAKYFKGCGGNTVQDLNYIEIRNYRNSAENLCVDNVRLE</sequence>
<dbReference type="Gene3D" id="2.40.40.10">
    <property type="entry name" value="RlpA-like domain"/>
    <property type="match status" value="1"/>
</dbReference>
<proteinExistence type="predicted"/>
<dbReference type="RefSeq" id="XP_002950168.1">
    <property type="nucleotide sequence ID" value="XM_002950122.1"/>
</dbReference>
<organism evidence="3">
    <name type="scientific">Volvox carteri f. nagariensis</name>
    <dbReference type="NCBI Taxonomy" id="3068"/>
    <lineage>
        <taxon>Eukaryota</taxon>
        <taxon>Viridiplantae</taxon>
        <taxon>Chlorophyta</taxon>
        <taxon>core chlorophytes</taxon>
        <taxon>Chlorophyceae</taxon>
        <taxon>CS clade</taxon>
        <taxon>Chlamydomonadales</taxon>
        <taxon>Volvocaceae</taxon>
        <taxon>Volvox</taxon>
    </lineage>
</organism>
<dbReference type="OrthoDB" id="5823761at2759"/>
<dbReference type="Proteomes" id="UP000001058">
    <property type="component" value="Unassembled WGS sequence"/>
</dbReference>
<dbReference type="AlphaFoldDB" id="D8TUJ8"/>
<evidence type="ECO:0008006" key="4">
    <source>
        <dbReference type="Google" id="ProtNLM"/>
    </source>
</evidence>
<gene>
    <name evidence="2" type="ORF">VOLCADRAFT_90501</name>
</gene>
<dbReference type="SUPFAM" id="SSF50685">
    <property type="entry name" value="Barwin-like endoglucanases"/>
    <property type="match status" value="1"/>
</dbReference>
<dbReference type="InParanoid" id="D8TUJ8"/>
<keyword evidence="3" id="KW-1185">Reference proteome</keyword>
<dbReference type="EMBL" id="GL378338">
    <property type="protein sequence ID" value="EFJ48836.1"/>
    <property type="molecule type" value="Genomic_DNA"/>
</dbReference>
<dbReference type="GeneID" id="9619638"/>
<name>D8TUJ8_VOLCA</name>
<protein>
    <recommendedName>
        <fullName evidence="4">Expansin-like EG45 domain-containing protein</fullName>
    </recommendedName>
</protein>
<reference evidence="2 3" key="1">
    <citation type="journal article" date="2010" name="Science">
        <title>Genomic analysis of organismal complexity in the multicellular green alga Volvox carteri.</title>
        <authorList>
            <person name="Prochnik S.E."/>
            <person name="Umen J."/>
            <person name="Nedelcu A.M."/>
            <person name="Hallmann A."/>
            <person name="Miller S.M."/>
            <person name="Nishii I."/>
            <person name="Ferris P."/>
            <person name="Kuo A."/>
            <person name="Mitros T."/>
            <person name="Fritz-Laylin L.K."/>
            <person name="Hellsten U."/>
            <person name="Chapman J."/>
            <person name="Simakov O."/>
            <person name="Rensing S.A."/>
            <person name="Terry A."/>
            <person name="Pangilinan J."/>
            <person name="Kapitonov V."/>
            <person name="Jurka J."/>
            <person name="Salamov A."/>
            <person name="Shapiro H."/>
            <person name="Schmutz J."/>
            <person name="Grimwood J."/>
            <person name="Lindquist E."/>
            <person name="Lucas S."/>
            <person name="Grigoriev I.V."/>
            <person name="Schmitt R."/>
            <person name="Kirk D."/>
            <person name="Rokhsar D.S."/>
        </authorList>
    </citation>
    <scope>NUCLEOTIDE SEQUENCE [LARGE SCALE GENOMIC DNA]</scope>
    <source>
        <strain evidence="3">f. Nagariensis / Eve</strain>
    </source>
</reference>
<dbReference type="InterPro" id="IPR036908">
    <property type="entry name" value="RlpA-like_sf"/>
</dbReference>
<evidence type="ECO:0000256" key="1">
    <source>
        <dbReference type="SAM" id="MobiDB-lite"/>
    </source>
</evidence>
<dbReference type="STRING" id="3068.D8TUJ8"/>
<evidence type="ECO:0000313" key="3">
    <source>
        <dbReference type="Proteomes" id="UP000001058"/>
    </source>
</evidence>
<accession>D8TUJ8</accession>
<dbReference type="KEGG" id="vcn:VOLCADRAFT_90501"/>
<feature type="region of interest" description="Disordered" evidence="1">
    <location>
        <begin position="46"/>
        <end position="71"/>
    </location>
</feature>